<dbReference type="InterPro" id="IPR039365">
    <property type="entry name" value="IS701-like"/>
</dbReference>
<dbReference type="KEGG" id="gog:C1280_17715"/>
<dbReference type="InterPro" id="IPR038721">
    <property type="entry name" value="IS701-like_DDE_dom"/>
</dbReference>
<dbReference type="EMBL" id="CP025958">
    <property type="protein sequence ID" value="AWM38641.1"/>
    <property type="molecule type" value="Genomic_DNA"/>
</dbReference>
<dbReference type="AlphaFoldDB" id="A0A2Z3H1B4"/>
<accession>A0A2Z3H1B4</accession>
<keyword evidence="3" id="KW-1185">Reference proteome</keyword>
<feature type="domain" description="Transposase IS701-like DDE" evidence="1">
    <location>
        <begin position="4"/>
        <end position="89"/>
    </location>
</feature>
<proteinExistence type="predicted"/>
<evidence type="ECO:0000259" key="1">
    <source>
        <dbReference type="Pfam" id="PF13546"/>
    </source>
</evidence>
<evidence type="ECO:0000313" key="2">
    <source>
        <dbReference type="EMBL" id="AWM38641.1"/>
    </source>
</evidence>
<reference evidence="2 3" key="1">
    <citation type="submission" date="2018-01" db="EMBL/GenBank/DDBJ databases">
        <title>G. obscuriglobus.</title>
        <authorList>
            <person name="Franke J."/>
            <person name="Blomberg W."/>
            <person name="Selmecki A."/>
        </authorList>
    </citation>
    <scope>NUCLEOTIDE SEQUENCE [LARGE SCALE GENOMIC DNA]</scope>
    <source>
        <strain evidence="2 3">DSM 5831</strain>
    </source>
</reference>
<dbReference type="PANTHER" id="PTHR33627:SF1">
    <property type="entry name" value="TRANSPOSASE"/>
    <property type="match status" value="1"/>
</dbReference>
<gene>
    <name evidence="2" type="ORF">C1280_17715</name>
</gene>
<dbReference type="Pfam" id="PF13546">
    <property type="entry name" value="DDE_5"/>
    <property type="match status" value="1"/>
</dbReference>
<dbReference type="PANTHER" id="PTHR33627">
    <property type="entry name" value="TRANSPOSASE"/>
    <property type="match status" value="1"/>
</dbReference>
<dbReference type="Proteomes" id="UP000245802">
    <property type="component" value="Chromosome"/>
</dbReference>
<dbReference type="OrthoDB" id="5525203at2"/>
<dbReference type="RefSeq" id="WP_010041445.1">
    <property type="nucleotide sequence ID" value="NZ_CP025958.1"/>
</dbReference>
<sequence length="175" mass="19003">MTGDSVYGDSPTFVQGGRALGTWYVVDASADARVWVAEPVVVPAGTKGRRGRATTAPHVATKPERVDAVAARLPATAWTRVVVAEGSQGPRIFEYAALWVWFSEEGLPSGRERLLVRRSVGQEPELKCHRSNAPEQITVAKLAPVRGCHWSVEQSFQAAKGECGLDEYETRGWVG</sequence>
<organism evidence="2 3">
    <name type="scientific">Gemmata obscuriglobus</name>
    <dbReference type="NCBI Taxonomy" id="114"/>
    <lineage>
        <taxon>Bacteria</taxon>
        <taxon>Pseudomonadati</taxon>
        <taxon>Planctomycetota</taxon>
        <taxon>Planctomycetia</taxon>
        <taxon>Gemmatales</taxon>
        <taxon>Gemmataceae</taxon>
        <taxon>Gemmata</taxon>
    </lineage>
</organism>
<evidence type="ECO:0000313" key="3">
    <source>
        <dbReference type="Proteomes" id="UP000245802"/>
    </source>
</evidence>
<name>A0A2Z3H1B4_9BACT</name>
<protein>
    <recommendedName>
        <fullName evidence="1">Transposase IS701-like DDE domain-containing protein</fullName>
    </recommendedName>
</protein>